<dbReference type="HOGENOM" id="CLU_133723_0_0_10"/>
<evidence type="ECO:0000256" key="1">
    <source>
        <dbReference type="SAM" id="Phobius"/>
    </source>
</evidence>
<keyword evidence="1" id="KW-0472">Membrane</keyword>
<dbReference type="OrthoDB" id="1449062at2"/>
<dbReference type="eggNOG" id="ENOG5033B3I">
    <property type="taxonomic scope" value="Bacteria"/>
</dbReference>
<name>A9DVC8_9FLAO</name>
<gene>
    <name evidence="2" type="ORF">KAOT1_03307</name>
</gene>
<dbReference type="STRING" id="391587.KAOT1_03307"/>
<reference evidence="2 3" key="1">
    <citation type="journal article" date="2011" name="J. Bacteriol.">
        <title>Genome sequence of the algicidal bacterium Kordia algicida OT-1.</title>
        <authorList>
            <person name="Lee H.S."/>
            <person name="Kang S.G."/>
            <person name="Kwon K.K."/>
            <person name="Lee J.H."/>
            <person name="Kim S.J."/>
        </authorList>
    </citation>
    <scope>NUCLEOTIDE SEQUENCE [LARGE SCALE GENOMIC DNA]</scope>
    <source>
        <strain evidence="2 3">OT-1</strain>
    </source>
</reference>
<sequence>MYLIWRLINTAFFILFFGLVLTLFTKGKKLFNNQYGNAIIVVFVIGVIGMLGAKERDFKNEYIINKDIKGHNVRMPSITLEDNIPFDIHLSVGFKKDASGKLIPSYSSSDMSGYLNGHVWEFRYANISRLNEEEFSYMVTGSMHWHLFGIKVYSQSKTFEGTFSIE</sequence>
<keyword evidence="1" id="KW-0812">Transmembrane</keyword>
<dbReference type="EMBL" id="ABIB01000004">
    <property type="protein sequence ID" value="EDP96404.1"/>
    <property type="molecule type" value="Genomic_DNA"/>
</dbReference>
<keyword evidence="1" id="KW-1133">Transmembrane helix</keyword>
<evidence type="ECO:0000313" key="3">
    <source>
        <dbReference type="Proteomes" id="UP000002945"/>
    </source>
</evidence>
<feature type="transmembrane region" description="Helical" evidence="1">
    <location>
        <begin position="7"/>
        <end position="24"/>
    </location>
</feature>
<feature type="transmembrane region" description="Helical" evidence="1">
    <location>
        <begin position="36"/>
        <end position="53"/>
    </location>
</feature>
<keyword evidence="3" id="KW-1185">Reference proteome</keyword>
<dbReference type="Proteomes" id="UP000002945">
    <property type="component" value="Unassembled WGS sequence"/>
</dbReference>
<proteinExistence type="predicted"/>
<comment type="caution">
    <text evidence="2">The sequence shown here is derived from an EMBL/GenBank/DDBJ whole genome shotgun (WGS) entry which is preliminary data.</text>
</comment>
<dbReference type="AlphaFoldDB" id="A9DVC8"/>
<organism evidence="2 3">
    <name type="scientific">Kordia algicida OT-1</name>
    <dbReference type="NCBI Taxonomy" id="391587"/>
    <lineage>
        <taxon>Bacteria</taxon>
        <taxon>Pseudomonadati</taxon>
        <taxon>Bacteroidota</taxon>
        <taxon>Flavobacteriia</taxon>
        <taxon>Flavobacteriales</taxon>
        <taxon>Flavobacteriaceae</taxon>
        <taxon>Kordia</taxon>
    </lineage>
</organism>
<protein>
    <submittedName>
        <fullName evidence="2">Uncharacterized protein</fullName>
    </submittedName>
</protein>
<dbReference type="RefSeq" id="WP_007093234.1">
    <property type="nucleotide sequence ID" value="NZ_CP142125.1"/>
</dbReference>
<accession>A9DVC8</accession>
<evidence type="ECO:0000313" key="2">
    <source>
        <dbReference type="EMBL" id="EDP96404.1"/>
    </source>
</evidence>